<feature type="compositionally biased region" description="Low complexity" evidence="1">
    <location>
        <begin position="20"/>
        <end position="39"/>
    </location>
</feature>
<feature type="region of interest" description="Disordered" evidence="1">
    <location>
        <begin position="1"/>
        <end position="106"/>
    </location>
</feature>
<dbReference type="PANTHER" id="PTHR33112">
    <property type="entry name" value="DOMAIN PROTEIN, PUTATIVE-RELATED"/>
    <property type="match status" value="1"/>
</dbReference>
<keyword evidence="4" id="KW-1185">Reference proteome</keyword>
<sequence>MLSHLRFHRRAPSNPTSPLREQAPAWEAAAQREQPQPARDVSPRPDARPRSPNSSQLPPTLPPIVRVASTGSDLLFSPHHDTPLLPPSHDARQPPSRPAYDDGNKGGFIGGVALRNYRRAAQDPRPPDTGTAAMAVQLPENQLSRAKAPPPPIITGLTARPAVPGNKQTKSSWFSTPTDLQGPGAPGKRPTAPRLASEPTPGPPPEPQKGRKGLPFLKNPMSSLLMRRKTGQTVVEAHPPALSYDPRIKGTRVHDFSAPRPKKTLSLSSPDAVSAPRQETVSPVVRPADHGDPAAPPFAGETTEYSPVETARDTLYGAGQGENGDTQLEREPTRLSSGTILPDQPMSPEPPNDEAATSLHTSSSAASRDTQIAPLPPTASASVRTTASRQLSVSEASRRDSVASAIPRHMKSTSSRFSFDMIGAAKQEKLLEERHRQREQEKKSSDDPAEADARFNDFDDDFDYDAMMDDDGLEERIPGVNADYEYEEYEEDQEADFDPDNDQENFAGFEFQRSEPASSLASPHTPGMLATPRDTAGKVIEAAQMAAASGKFRRSSSPEGLAGLADAPPADLAQDDDAEINRYLDDYGNDNAEINGYLDDYGNDDAEINGYLDDYGNDDFGNDFDDFDFDDEAIIAEANASALAYDSDGFYGQEFGFYSSAPAPQHPPNNHAHQPPTTQPSAGVLTTENLFQYANGGYFGPASAGIDRSASGRVCREPNLTPITERSEYSNRNSVMSFTLPPAIGDNGGRNSASLTSPGLAQLALLPDDTDSMSLSALMKLRSKAWGGSQASLVSSREGSPRSERAAGPAGVPPPPLDGGGSPYGTVPAHLAGHVRVNSGLSLWSSFSADEAAAEAGGSGAASPAAAMAMPPRPGSAGAVVNGGSAGVNGVVVSPLPQRPHSLFLPPLPPPLPVPSPGGGQQQQMGGSACSPVLEGEEADPEAAAVVDGFALAPALPLRARSSIEVVPGEVAEGGAVPQARRLGGGHRHKGSADSISYMKDGGGNMWNSFGVPSFGSTRCRGCDHPRPRYTGGYGSVRSNLGTLLSNAKYIGCDVCAILSEGILKFLSDKSCGVTREDVDELRVDFNLASSRRSLEATLLLDTPIKLCFFASESTPWISETLPDLPGGNESHTACNSFPAAPLPSRVLDVAAPGESGVRLYVSEGETAPYTALSHCWGHKPFLRTLSGSLDDHKSEIAWARLPLSFQDAITFTRQLGIRYLWIDSLCIIQDDQHDWCHEAAKMGSVYQNADLVISAAKASGAYGGMYAELPDKHKIHTIQYTPGRDDDGDDDDDFSSSEQEEVNTTADKNNKPPPETIHIRLSLSHTHRLLSPYHAPTSSLPIFTRGWILQERLLSPRILHFGPEELSFECFESSTCQCTLCWRRLVEDYSRLRLTQGKDVFPAVSGMARQMQSVRGVGTRYVAGLWEDSLVWGDLLWHVQLPPSSSSPSTEGETLVAGAGLDGDGAAARRWGAKEVCRPAGWRAPSWSWASVCAPVEFVNGDEGLQPECEVVEVACEPAGVDLLGELVEGGSWLVLKGRLVPALLRFNDVEEPEPWNLVDLDVLDGGHLKNLWVDDDCQGLVATEGGQPRVYCLLVGRKLPRKELLFLVLARVPEDEEKAPRDQGPHEDRHLYRRIGMMEIFGGPASPVFWGWVHNLLGKGEDAVVKIV</sequence>
<reference evidence="3" key="2">
    <citation type="submission" date="2023-05" db="EMBL/GenBank/DDBJ databases">
        <authorList>
            <consortium name="Lawrence Berkeley National Laboratory"/>
            <person name="Steindorff A."/>
            <person name="Hensen N."/>
            <person name="Bonometti L."/>
            <person name="Westerberg I."/>
            <person name="Brannstrom I.O."/>
            <person name="Guillou S."/>
            <person name="Cros-Aarteil S."/>
            <person name="Calhoun S."/>
            <person name="Haridas S."/>
            <person name="Kuo A."/>
            <person name="Mondo S."/>
            <person name="Pangilinan J."/>
            <person name="Riley R."/>
            <person name="Labutti K."/>
            <person name="Andreopoulos B."/>
            <person name="Lipzen A."/>
            <person name="Chen C."/>
            <person name="Yanf M."/>
            <person name="Daum C."/>
            <person name="Ng V."/>
            <person name="Clum A."/>
            <person name="Ohm R."/>
            <person name="Martin F."/>
            <person name="Silar P."/>
            <person name="Natvig D."/>
            <person name="Lalanne C."/>
            <person name="Gautier V."/>
            <person name="Ament-Velasquez S.L."/>
            <person name="Kruys A."/>
            <person name="Hutchinson M.I."/>
            <person name="Powell A.J."/>
            <person name="Barry K."/>
            <person name="Miller A.N."/>
            <person name="Grigoriev I.V."/>
            <person name="Debuchy R."/>
            <person name="Gladieux P."/>
            <person name="Thoren M.H."/>
            <person name="Johannesson H."/>
        </authorList>
    </citation>
    <scope>NUCLEOTIDE SEQUENCE</scope>
    <source>
        <strain evidence="3">CBS 538.74</strain>
    </source>
</reference>
<name>A0AAN6VQ58_9PEZI</name>
<feature type="compositionally biased region" description="Low complexity" evidence="1">
    <location>
        <begin position="355"/>
        <end position="367"/>
    </location>
</feature>
<feature type="region of interest" description="Disordered" evidence="1">
    <location>
        <begin position="156"/>
        <end position="476"/>
    </location>
</feature>
<feature type="compositionally biased region" description="Polar residues" evidence="1">
    <location>
        <begin position="166"/>
        <end position="179"/>
    </location>
</feature>
<evidence type="ECO:0000313" key="3">
    <source>
        <dbReference type="EMBL" id="KAK4155262.1"/>
    </source>
</evidence>
<protein>
    <submittedName>
        <fullName evidence="3">Heterokaryon incompatibility protein-domain-containing protein</fullName>
    </submittedName>
</protein>
<evidence type="ECO:0000259" key="2">
    <source>
        <dbReference type="Pfam" id="PF06985"/>
    </source>
</evidence>
<feature type="compositionally biased region" description="Polar residues" evidence="1">
    <location>
        <begin position="265"/>
        <end position="281"/>
    </location>
</feature>
<evidence type="ECO:0000313" key="4">
    <source>
        <dbReference type="Proteomes" id="UP001302745"/>
    </source>
</evidence>
<comment type="caution">
    <text evidence="3">The sequence shown here is derived from an EMBL/GenBank/DDBJ whole genome shotgun (WGS) entry which is preliminary data.</text>
</comment>
<reference evidence="3" key="1">
    <citation type="journal article" date="2023" name="Mol. Phylogenet. Evol.">
        <title>Genome-scale phylogeny and comparative genomics of the fungal order Sordariales.</title>
        <authorList>
            <person name="Hensen N."/>
            <person name="Bonometti L."/>
            <person name="Westerberg I."/>
            <person name="Brannstrom I.O."/>
            <person name="Guillou S."/>
            <person name="Cros-Aarteil S."/>
            <person name="Calhoun S."/>
            <person name="Haridas S."/>
            <person name="Kuo A."/>
            <person name="Mondo S."/>
            <person name="Pangilinan J."/>
            <person name="Riley R."/>
            <person name="LaButti K."/>
            <person name="Andreopoulos B."/>
            <person name="Lipzen A."/>
            <person name="Chen C."/>
            <person name="Yan M."/>
            <person name="Daum C."/>
            <person name="Ng V."/>
            <person name="Clum A."/>
            <person name="Steindorff A."/>
            <person name="Ohm R.A."/>
            <person name="Martin F."/>
            <person name="Silar P."/>
            <person name="Natvig D.O."/>
            <person name="Lalanne C."/>
            <person name="Gautier V."/>
            <person name="Ament-Velasquez S.L."/>
            <person name="Kruys A."/>
            <person name="Hutchinson M.I."/>
            <person name="Powell A.J."/>
            <person name="Barry K."/>
            <person name="Miller A.N."/>
            <person name="Grigoriev I.V."/>
            <person name="Debuchy R."/>
            <person name="Gladieux P."/>
            <person name="Hiltunen Thoren M."/>
            <person name="Johannesson H."/>
        </authorList>
    </citation>
    <scope>NUCLEOTIDE SEQUENCE</scope>
    <source>
        <strain evidence="3">CBS 538.74</strain>
    </source>
</reference>
<feature type="region of interest" description="Disordered" evidence="1">
    <location>
        <begin position="550"/>
        <end position="571"/>
    </location>
</feature>
<organism evidence="3 4">
    <name type="scientific">Chaetomidium leptoderma</name>
    <dbReference type="NCBI Taxonomy" id="669021"/>
    <lineage>
        <taxon>Eukaryota</taxon>
        <taxon>Fungi</taxon>
        <taxon>Dikarya</taxon>
        <taxon>Ascomycota</taxon>
        <taxon>Pezizomycotina</taxon>
        <taxon>Sordariomycetes</taxon>
        <taxon>Sordariomycetidae</taxon>
        <taxon>Sordariales</taxon>
        <taxon>Chaetomiaceae</taxon>
        <taxon>Chaetomidium</taxon>
    </lineage>
</organism>
<feature type="region of interest" description="Disordered" evidence="1">
    <location>
        <begin position="1279"/>
        <end position="1316"/>
    </location>
</feature>
<feature type="region of interest" description="Disordered" evidence="1">
    <location>
        <begin position="789"/>
        <end position="822"/>
    </location>
</feature>
<dbReference type="InterPro" id="IPR010730">
    <property type="entry name" value="HET"/>
</dbReference>
<feature type="domain" description="Heterokaryon incompatibility" evidence="2">
    <location>
        <begin position="1170"/>
        <end position="1352"/>
    </location>
</feature>
<accession>A0AAN6VQ58</accession>
<dbReference type="PANTHER" id="PTHR33112:SF13">
    <property type="entry name" value="HETEROKARYON INCOMPATIBILITY DOMAIN-CONTAINING PROTEIN"/>
    <property type="match status" value="1"/>
</dbReference>
<feature type="compositionally biased region" description="Acidic residues" evidence="1">
    <location>
        <begin position="1287"/>
        <end position="1302"/>
    </location>
</feature>
<feature type="compositionally biased region" description="Basic and acidic residues" evidence="1">
    <location>
        <begin position="426"/>
        <end position="457"/>
    </location>
</feature>
<proteinExistence type="predicted"/>
<dbReference type="EMBL" id="MU856891">
    <property type="protein sequence ID" value="KAK4155262.1"/>
    <property type="molecule type" value="Genomic_DNA"/>
</dbReference>
<dbReference type="Pfam" id="PF06985">
    <property type="entry name" value="HET"/>
    <property type="match status" value="1"/>
</dbReference>
<evidence type="ECO:0000256" key="1">
    <source>
        <dbReference type="SAM" id="MobiDB-lite"/>
    </source>
</evidence>
<feature type="compositionally biased region" description="Basic residues" evidence="1">
    <location>
        <begin position="1"/>
        <end position="11"/>
    </location>
</feature>
<feature type="region of interest" description="Disordered" evidence="1">
    <location>
        <begin position="658"/>
        <end position="679"/>
    </location>
</feature>
<feature type="compositionally biased region" description="Acidic residues" evidence="1">
    <location>
        <begin position="458"/>
        <end position="473"/>
    </location>
</feature>
<gene>
    <name evidence="3" type="ORF">C8A00DRAFT_42069</name>
</gene>
<feature type="compositionally biased region" description="Basic and acidic residues" evidence="1">
    <location>
        <begin position="246"/>
        <end position="257"/>
    </location>
</feature>
<dbReference type="Proteomes" id="UP001302745">
    <property type="component" value="Unassembled WGS sequence"/>
</dbReference>
<feature type="compositionally biased region" description="Polar residues" evidence="1">
    <location>
        <begin position="379"/>
        <end position="395"/>
    </location>
</feature>
<feature type="compositionally biased region" description="Low complexity" evidence="1">
    <location>
        <begin position="560"/>
        <end position="571"/>
    </location>
</feature>
<feature type="compositionally biased region" description="Polar residues" evidence="1">
    <location>
        <begin position="789"/>
        <end position="798"/>
    </location>
</feature>